<comment type="caution">
    <text evidence="1">The sequence shown here is derived from an EMBL/GenBank/DDBJ whole genome shotgun (WGS) entry which is preliminary data.</text>
</comment>
<name>Q0FZ18_9HYPH</name>
<gene>
    <name evidence="1" type="ORF">FP2506_11307</name>
</gene>
<dbReference type="SUPFAM" id="SSF69279">
    <property type="entry name" value="Phage tail proteins"/>
    <property type="match status" value="1"/>
</dbReference>
<proteinExistence type="predicted"/>
<protein>
    <submittedName>
        <fullName evidence="1">Phage-related tail protein</fullName>
    </submittedName>
</protein>
<dbReference type="STRING" id="217511.GCA_001463845_01003"/>
<evidence type="ECO:0000313" key="1">
    <source>
        <dbReference type="EMBL" id="EAU40140.1"/>
    </source>
</evidence>
<dbReference type="AlphaFoldDB" id="Q0FZ18"/>
<accession>Q0FZ18</accession>
<dbReference type="eggNOG" id="COG3500">
    <property type="taxonomic scope" value="Bacteria"/>
</dbReference>
<sequence>MTIRVPFIDVKGPSGVNLAERFGDEFVGVRITDLDGGEADELVIRFRRRKPYLQPPPVDTEFTAALGWDPRGALVTGTYKYQRTQYSGDPEGGQEMNLVCRSADFTDALKRVDTEHFDAETGHRTYGDVLDELARRAGLSTAIDDELRAIPLAGGYLLRWKQSAIGFASDIAEELGAIVKPQAGRLTARRKGSFASPSGSDLPDVRIPFDPNYAWQVDLEPRFGQFEVAAGWFDAGKGRPEETLKALGNGIARFAMPHIAPSIDFAKAAAEGTARRLEAETATGFFQFAGDATAVAGARAVAEGYGPDVDAVNWEIRAVYHEAGPDMGWTTTIETELAW</sequence>
<dbReference type="RefSeq" id="WP_007067396.1">
    <property type="nucleotide sequence ID" value="NZ_DS022272.1"/>
</dbReference>
<keyword evidence="2" id="KW-1185">Reference proteome</keyword>
<dbReference type="HOGENOM" id="CLU_037957_1_0_5"/>
<evidence type="ECO:0000313" key="2">
    <source>
        <dbReference type="Proteomes" id="UP000004310"/>
    </source>
</evidence>
<reference evidence="1 2" key="1">
    <citation type="journal article" date="2010" name="J. Bacteriol.">
        <title>Genome sequence of Fulvimarina pelagi HTCC2506T, a Mn(II)-oxidizing alphaproteobacterium possessing an aerobic anoxygenic photosynthetic gene cluster and Xanthorhodopsin.</title>
        <authorList>
            <person name="Kang I."/>
            <person name="Oh H.M."/>
            <person name="Lim S.I."/>
            <person name="Ferriera S."/>
            <person name="Giovannoni S.J."/>
            <person name="Cho J.C."/>
        </authorList>
    </citation>
    <scope>NUCLEOTIDE SEQUENCE [LARGE SCALE GENOMIC DNA]</scope>
    <source>
        <strain evidence="1 2">HTCC2506</strain>
    </source>
</reference>
<dbReference type="EMBL" id="AATP01000009">
    <property type="protein sequence ID" value="EAU40140.1"/>
    <property type="molecule type" value="Genomic_DNA"/>
</dbReference>
<dbReference type="Proteomes" id="UP000004310">
    <property type="component" value="Unassembled WGS sequence"/>
</dbReference>
<organism evidence="1 2">
    <name type="scientific">Fulvimarina pelagi HTCC2506</name>
    <dbReference type="NCBI Taxonomy" id="314231"/>
    <lineage>
        <taxon>Bacteria</taxon>
        <taxon>Pseudomonadati</taxon>
        <taxon>Pseudomonadota</taxon>
        <taxon>Alphaproteobacteria</taxon>
        <taxon>Hyphomicrobiales</taxon>
        <taxon>Aurantimonadaceae</taxon>
        <taxon>Fulvimarina</taxon>
    </lineage>
</organism>